<proteinExistence type="predicted"/>
<feature type="domain" description="DUF4180" evidence="1">
    <location>
        <begin position="9"/>
        <end position="118"/>
    </location>
</feature>
<dbReference type="Proteomes" id="UP000622687">
    <property type="component" value="Unassembled WGS sequence"/>
</dbReference>
<gene>
    <name evidence="2" type="ORF">I6U51_17890</name>
</gene>
<dbReference type="Pfam" id="PF13788">
    <property type="entry name" value="DUF4180"/>
    <property type="match status" value="1"/>
</dbReference>
<name>A0A934HYT2_9CLOT</name>
<organism evidence="2 3">
    <name type="scientific">Clostridium aciditolerans</name>
    <dbReference type="NCBI Taxonomy" id="339861"/>
    <lineage>
        <taxon>Bacteria</taxon>
        <taxon>Bacillati</taxon>
        <taxon>Bacillota</taxon>
        <taxon>Clostridia</taxon>
        <taxon>Eubacteriales</taxon>
        <taxon>Clostridiaceae</taxon>
        <taxon>Clostridium</taxon>
    </lineage>
</organism>
<evidence type="ECO:0000313" key="3">
    <source>
        <dbReference type="Proteomes" id="UP000622687"/>
    </source>
</evidence>
<evidence type="ECO:0000259" key="1">
    <source>
        <dbReference type="Pfam" id="PF13788"/>
    </source>
</evidence>
<dbReference type="AlphaFoldDB" id="A0A934HYT2"/>
<keyword evidence="3" id="KW-1185">Reference proteome</keyword>
<dbReference type="InterPro" id="IPR025438">
    <property type="entry name" value="DUF4180"/>
</dbReference>
<reference evidence="2" key="1">
    <citation type="submission" date="2020-12" db="EMBL/GenBank/DDBJ databases">
        <title>Clostridium thailandense sp. nov., a novel acetogenic bacterium isolated from peat land soil in Thailand.</title>
        <authorList>
            <person name="Chaikitkaew S."/>
            <person name="Birkeland N.K."/>
        </authorList>
    </citation>
    <scope>NUCLEOTIDE SEQUENCE</scope>
    <source>
        <strain evidence="2">DSM 17425</strain>
    </source>
</reference>
<protein>
    <submittedName>
        <fullName evidence="2">DUF4180 domain-containing protein</fullName>
    </submittedName>
</protein>
<comment type="caution">
    <text evidence="2">The sequence shown here is derived from an EMBL/GenBank/DDBJ whole genome shotgun (WGS) entry which is preliminary data.</text>
</comment>
<dbReference type="EMBL" id="JAEEGB010000026">
    <property type="protein sequence ID" value="MBI6874549.1"/>
    <property type="molecule type" value="Genomic_DNA"/>
</dbReference>
<sequence>MKTNIVKVNGMEIAHVESEKVIITDVQSAVDFIATVRYETGCDRVILNKDAITEDFFELSTRIAGEVLQKFINYYMKIAILGDFSIYKSKSLKDFIYESNKGKNIFFLSTMEQAIEKLSID</sequence>
<accession>A0A934HYT2</accession>
<evidence type="ECO:0000313" key="2">
    <source>
        <dbReference type="EMBL" id="MBI6874549.1"/>
    </source>
</evidence>
<dbReference type="RefSeq" id="WP_211143919.1">
    <property type="nucleotide sequence ID" value="NZ_JAEEGB010000026.1"/>
</dbReference>